<dbReference type="Proteomes" id="UP000087171">
    <property type="component" value="Chromosome Ca1"/>
</dbReference>
<name>A0A1S3DWB3_CICAR</name>
<evidence type="ECO:0000313" key="2">
    <source>
        <dbReference type="Proteomes" id="UP000087171"/>
    </source>
</evidence>
<dbReference type="RefSeq" id="XP_012567459.1">
    <property type="nucleotide sequence ID" value="XM_012712005.1"/>
</dbReference>
<gene>
    <name evidence="3" type="primary">LOC105851294</name>
</gene>
<dbReference type="AlphaFoldDB" id="A0A1S3DWB3"/>
<feature type="compositionally biased region" description="Polar residues" evidence="1">
    <location>
        <begin position="125"/>
        <end position="145"/>
    </location>
</feature>
<feature type="compositionally biased region" description="Basic residues" evidence="1">
    <location>
        <begin position="107"/>
        <end position="120"/>
    </location>
</feature>
<organism evidence="2 3">
    <name type="scientific">Cicer arietinum</name>
    <name type="common">Chickpea</name>
    <name type="synonym">Garbanzo</name>
    <dbReference type="NCBI Taxonomy" id="3827"/>
    <lineage>
        <taxon>Eukaryota</taxon>
        <taxon>Viridiplantae</taxon>
        <taxon>Streptophyta</taxon>
        <taxon>Embryophyta</taxon>
        <taxon>Tracheophyta</taxon>
        <taxon>Spermatophyta</taxon>
        <taxon>Magnoliopsida</taxon>
        <taxon>eudicotyledons</taxon>
        <taxon>Gunneridae</taxon>
        <taxon>Pentapetalae</taxon>
        <taxon>rosids</taxon>
        <taxon>fabids</taxon>
        <taxon>Fabales</taxon>
        <taxon>Fabaceae</taxon>
        <taxon>Papilionoideae</taxon>
        <taxon>50 kb inversion clade</taxon>
        <taxon>NPAAA clade</taxon>
        <taxon>Hologalegina</taxon>
        <taxon>IRL clade</taxon>
        <taxon>Cicereae</taxon>
        <taxon>Cicer</taxon>
    </lineage>
</organism>
<evidence type="ECO:0000256" key="1">
    <source>
        <dbReference type="SAM" id="MobiDB-lite"/>
    </source>
</evidence>
<sequence length="145" mass="16659">MKVKLQALRRQYELLQMEEAESVVDYFNHVQTITNHMKTNGEVMIDLVIIEKILRTLTQRFDHIVVAIDEPKEIDTLKVVKLQAKTSKQAFQAQVDKKANQDEGKYKKGKGKSKWHKKKDSNKGVGNSKNQNSGDNYSKKNNGNK</sequence>
<dbReference type="PANTHER" id="PTHR35317">
    <property type="entry name" value="OS04G0629600 PROTEIN"/>
    <property type="match status" value="1"/>
</dbReference>
<dbReference type="PANTHER" id="PTHR35317:SF23">
    <property type="entry name" value="OS04G0629600 PROTEIN"/>
    <property type="match status" value="1"/>
</dbReference>
<accession>A0A1S3DWB3</accession>
<proteinExistence type="predicted"/>
<dbReference type="Pfam" id="PF14223">
    <property type="entry name" value="Retrotran_gag_2"/>
    <property type="match status" value="1"/>
</dbReference>
<keyword evidence="2" id="KW-1185">Reference proteome</keyword>
<reference evidence="2" key="1">
    <citation type="journal article" date="2013" name="Nat. Biotechnol.">
        <title>Draft genome sequence of chickpea (Cicer arietinum) provides a resource for trait improvement.</title>
        <authorList>
            <person name="Varshney R.K."/>
            <person name="Song C."/>
            <person name="Saxena R.K."/>
            <person name="Azam S."/>
            <person name="Yu S."/>
            <person name="Sharpe A.G."/>
            <person name="Cannon S."/>
            <person name="Baek J."/>
            <person name="Rosen B.D."/>
            <person name="Tar'an B."/>
            <person name="Millan T."/>
            <person name="Zhang X."/>
            <person name="Ramsay L.D."/>
            <person name="Iwata A."/>
            <person name="Wang Y."/>
            <person name="Nelson W."/>
            <person name="Farmer A.D."/>
            <person name="Gaur P.M."/>
            <person name="Soderlund C."/>
            <person name="Penmetsa R.V."/>
            <person name="Xu C."/>
            <person name="Bharti A.K."/>
            <person name="He W."/>
            <person name="Winter P."/>
            <person name="Zhao S."/>
            <person name="Hane J.K."/>
            <person name="Carrasquilla-Garcia N."/>
            <person name="Condie J.A."/>
            <person name="Upadhyaya H.D."/>
            <person name="Luo M.C."/>
            <person name="Thudi M."/>
            <person name="Gowda C.L."/>
            <person name="Singh N.P."/>
            <person name="Lichtenzveig J."/>
            <person name="Gali K.K."/>
            <person name="Rubio J."/>
            <person name="Nadarajan N."/>
            <person name="Dolezel J."/>
            <person name="Bansal K.C."/>
            <person name="Xu X."/>
            <person name="Edwards D."/>
            <person name="Zhang G."/>
            <person name="Kahl G."/>
            <person name="Gil J."/>
            <person name="Singh K.B."/>
            <person name="Datta S.K."/>
            <person name="Jackson S.A."/>
            <person name="Wang J."/>
            <person name="Cook D.R."/>
        </authorList>
    </citation>
    <scope>NUCLEOTIDE SEQUENCE [LARGE SCALE GENOMIC DNA]</scope>
    <source>
        <strain evidence="2">cv. CDC Frontier</strain>
    </source>
</reference>
<feature type="compositionally biased region" description="Basic and acidic residues" evidence="1">
    <location>
        <begin position="95"/>
        <end position="106"/>
    </location>
</feature>
<dbReference type="STRING" id="3827.A0A1S3DWB3"/>
<feature type="region of interest" description="Disordered" evidence="1">
    <location>
        <begin position="91"/>
        <end position="145"/>
    </location>
</feature>
<reference evidence="3" key="2">
    <citation type="submission" date="2025-08" db="UniProtKB">
        <authorList>
            <consortium name="RefSeq"/>
        </authorList>
    </citation>
    <scope>IDENTIFICATION</scope>
    <source>
        <tissue evidence="3">Etiolated seedlings</tissue>
    </source>
</reference>
<dbReference type="OrthoDB" id="1435561at2759"/>
<evidence type="ECO:0000313" key="3">
    <source>
        <dbReference type="RefSeq" id="XP_012567459.1"/>
    </source>
</evidence>
<protein>
    <submittedName>
        <fullName evidence="3">Uncharacterized protein LOC105851294</fullName>
    </submittedName>
</protein>